<feature type="transmembrane region" description="Helical" evidence="1">
    <location>
        <begin position="134"/>
        <end position="164"/>
    </location>
</feature>
<feature type="transmembrane region" description="Helical" evidence="1">
    <location>
        <begin position="184"/>
        <end position="207"/>
    </location>
</feature>
<dbReference type="GO" id="GO:0043190">
    <property type="term" value="C:ATP-binding cassette (ABC) transporter complex"/>
    <property type="evidence" value="ECO:0007669"/>
    <property type="project" value="InterPro"/>
</dbReference>
<dbReference type="Pfam" id="PF02405">
    <property type="entry name" value="MlaE"/>
    <property type="match status" value="1"/>
</dbReference>
<protein>
    <submittedName>
        <fullName evidence="2">ABC transporter permease</fullName>
    </submittedName>
</protein>
<name>A0A9D9DTA8_9BACT</name>
<keyword evidence="1" id="KW-0472">Membrane</keyword>
<dbReference type="PANTHER" id="PTHR30188">
    <property type="entry name" value="ABC TRANSPORTER PERMEASE PROTEIN-RELATED"/>
    <property type="match status" value="1"/>
</dbReference>
<reference evidence="2" key="2">
    <citation type="journal article" date="2021" name="PeerJ">
        <title>Extensive microbial diversity within the chicken gut microbiome revealed by metagenomics and culture.</title>
        <authorList>
            <person name="Gilroy R."/>
            <person name="Ravi A."/>
            <person name="Getino M."/>
            <person name="Pursley I."/>
            <person name="Horton D.L."/>
            <person name="Alikhan N.F."/>
            <person name="Baker D."/>
            <person name="Gharbi K."/>
            <person name="Hall N."/>
            <person name="Watson M."/>
            <person name="Adriaenssens E.M."/>
            <person name="Foster-Nyarko E."/>
            <person name="Jarju S."/>
            <person name="Secka A."/>
            <person name="Antonio M."/>
            <person name="Oren A."/>
            <person name="Chaudhuri R.R."/>
            <person name="La Ragione R."/>
            <person name="Hildebrand F."/>
            <person name="Pallen M.J."/>
        </authorList>
    </citation>
    <scope>NUCLEOTIDE SEQUENCE</scope>
    <source>
        <strain evidence="2">2889</strain>
    </source>
</reference>
<gene>
    <name evidence="2" type="ORF">IAB08_05890</name>
</gene>
<feature type="transmembrane region" description="Helical" evidence="1">
    <location>
        <begin position="219"/>
        <end position="238"/>
    </location>
</feature>
<evidence type="ECO:0000313" key="2">
    <source>
        <dbReference type="EMBL" id="MBO8432807.1"/>
    </source>
</evidence>
<dbReference type="InterPro" id="IPR030802">
    <property type="entry name" value="Permease_MalE"/>
</dbReference>
<proteinExistence type="predicted"/>
<sequence>MISTIGRYFLLMAKVFSPPGKRKLFWKQVVEEIHQLGFDSIPIVSLVSIFVGAAITIQLQINMDSPWIPIYAVGFATRKAIVMELAPTIIGLILAGKIGSHIASQLGTMRVTEQIDAIEVMGLNSASYLILPKIIACLIFNPILIMLSIVAALFGGWAVGISIGGMSSYEFIYGLQSFPHNFDLVYAIIKTIVFAFFISSISSFYGYSVQGGAIEVGKASTKAVVNSSIAIILSNLVLTQLLM</sequence>
<accession>A0A9D9DTA8</accession>
<keyword evidence="1" id="KW-0812">Transmembrane</keyword>
<reference evidence="2" key="1">
    <citation type="submission" date="2020-10" db="EMBL/GenBank/DDBJ databases">
        <authorList>
            <person name="Gilroy R."/>
        </authorList>
    </citation>
    <scope>NUCLEOTIDE SEQUENCE</scope>
    <source>
        <strain evidence="2">2889</strain>
    </source>
</reference>
<dbReference type="Proteomes" id="UP000823612">
    <property type="component" value="Unassembled WGS sequence"/>
</dbReference>
<dbReference type="AlphaFoldDB" id="A0A9D9DTA8"/>
<feature type="transmembrane region" description="Helical" evidence="1">
    <location>
        <begin position="81"/>
        <end position="100"/>
    </location>
</feature>
<dbReference type="GO" id="GO:0005548">
    <property type="term" value="F:phospholipid transporter activity"/>
    <property type="evidence" value="ECO:0007669"/>
    <property type="project" value="TreeGrafter"/>
</dbReference>
<dbReference type="EMBL" id="JADIMZ010000089">
    <property type="protein sequence ID" value="MBO8432807.1"/>
    <property type="molecule type" value="Genomic_DNA"/>
</dbReference>
<evidence type="ECO:0000313" key="3">
    <source>
        <dbReference type="Proteomes" id="UP000823612"/>
    </source>
</evidence>
<dbReference type="PANTHER" id="PTHR30188:SF4">
    <property type="entry name" value="PROTEIN TRIGALACTOSYLDIACYLGLYCEROL 1, CHLOROPLASTIC"/>
    <property type="match status" value="1"/>
</dbReference>
<comment type="caution">
    <text evidence="2">The sequence shown here is derived from an EMBL/GenBank/DDBJ whole genome shotgun (WGS) entry which is preliminary data.</text>
</comment>
<evidence type="ECO:0000256" key="1">
    <source>
        <dbReference type="SAM" id="Phobius"/>
    </source>
</evidence>
<keyword evidence="1" id="KW-1133">Transmembrane helix</keyword>
<organism evidence="2 3">
    <name type="scientific">Candidatus Pullibacteroides excrementavium</name>
    <dbReference type="NCBI Taxonomy" id="2840905"/>
    <lineage>
        <taxon>Bacteria</taxon>
        <taxon>Pseudomonadati</taxon>
        <taxon>Bacteroidota</taxon>
        <taxon>Bacteroidia</taxon>
        <taxon>Bacteroidales</taxon>
        <taxon>Candidatus Pullibacteroides</taxon>
    </lineage>
</organism>